<proteinExistence type="predicted"/>
<gene>
    <name evidence="2" type="ORF">PMA3_14125</name>
</gene>
<dbReference type="SUPFAM" id="SSF69118">
    <property type="entry name" value="AhpD-like"/>
    <property type="match status" value="1"/>
</dbReference>
<keyword evidence="3" id="KW-1185">Reference proteome</keyword>
<accession>A0A191YU04</accession>
<dbReference type="Gene3D" id="1.20.1290.10">
    <property type="entry name" value="AhpD-like"/>
    <property type="match status" value="1"/>
</dbReference>
<protein>
    <submittedName>
        <fullName evidence="2">Carboxymuconolactone decarboxylase</fullName>
    </submittedName>
</protein>
<dbReference type="AlphaFoldDB" id="A0A191YU04"/>
<dbReference type="OrthoDB" id="3824300at2"/>
<dbReference type="PANTHER" id="PTHR33930:SF2">
    <property type="entry name" value="BLR3452 PROTEIN"/>
    <property type="match status" value="1"/>
</dbReference>
<dbReference type="RefSeq" id="WP_064677732.1">
    <property type="nucleotide sequence ID" value="NZ_CAXAOT010000017.1"/>
</dbReference>
<dbReference type="GO" id="GO:0051920">
    <property type="term" value="F:peroxiredoxin activity"/>
    <property type="evidence" value="ECO:0007669"/>
    <property type="project" value="InterPro"/>
</dbReference>
<evidence type="ECO:0000313" key="2">
    <source>
        <dbReference type="EMBL" id="ANJ56216.1"/>
    </source>
</evidence>
<reference evidence="2 3" key="1">
    <citation type="journal article" date="2018" name="Syst. Appl. Microbiol.">
        <title>Pseudomonas silesiensis sp. nov. strain A3T isolated from a biological pesticide sewage treatment plant and analysis of the complete genome sequence.</title>
        <authorList>
            <person name="Kaminski M.A."/>
            <person name="Furmanczyk E.M."/>
            <person name="Sobczak A."/>
            <person name="Dziembowski A."/>
            <person name="Lipinski L."/>
        </authorList>
    </citation>
    <scope>NUCLEOTIDE SEQUENCE [LARGE SCALE GENOMIC DNA]</scope>
    <source>
        <strain evidence="2 3">A3</strain>
    </source>
</reference>
<feature type="domain" description="Carboxymuconolactone decarboxylase-like" evidence="1">
    <location>
        <begin position="35"/>
        <end position="99"/>
    </location>
</feature>
<sequence length="133" mass="14458">MNEDQTQADTPTCDAMREAGSWNTAWDSLAELDAEWTEKFLGMATHPIRKGILDPKTFELIAIAVDASCTHLYAPGVRRHIRKALEIGVSVEEILAVLQLTSILGIHSMALGAPILIEEAQKLASDGPVQGTY</sequence>
<dbReference type="STRING" id="1853130.PMA3_14125"/>
<dbReference type="Pfam" id="PF02627">
    <property type="entry name" value="CMD"/>
    <property type="match status" value="1"/>
</dbReference>
<dbReference type="KEGG" id="psil:PMA3_14125"/>
<organism evidence="2 3">
    <name type="scientific">Pseudomonas silesiensis</name>
    <dbReference type="NCBI Taxonomy" id="1853130"/>
    <lineage>
        <taxon>Bacteria</taxon>
        <taxon>Pseudomonadati</taxon>
        <taxon>Pseudomonadota</taxon>
        <taxon>Gammaproteobacteria</taxon>
        <taxon>Pseudomonadales</taxon>
        <taxon>Pseudomonadaceae</taxon>
        <taxon>Pseudomonas</taxon>
    </lineage>
</organism>
<dbReference type="PANTHER" id="PTHR33930">
    <property type="entry name" value="ALKYL HYDROPEROXIDE REDUCTASE AHPD"/>
    <property type="match status" value="1"/>
</dbReference>
<dbReference type="InterPro" id="IPR003779">
    <property type="entry name" value="CMD-like"/>
</dbReference>
<dbReference type="EMBL" id="CP014870">
    <property type="protein sequence ID" value="ANJ56216.1"/>
    <property type="molecule type" value="Genomic_DNA"/>
</dbReference>
<evidence type="ECO:0000259" key="1">
    <source>
        <dbReference type="Pfam" id="PF02627"/>
    </source>
</evidence>
<dbReference type="Proteomes" id="UP000078354">
    <property type="component" value="Chromosome"/>
</dbReference>
<evidence type="ECO:0000313" key="3">
    <source>
        <dbReference type="Proteomes" id="UP000078354"/>
    </source>
</evidence>
<dbReference type="InterPro" id="IPR029032">
    <property type="entry name" value="AhpD-like"/>
</dbReference>
<name>A0A191YU04_9PSED</name>